<dbReference type="GO" id="GO:0003676">
    <property type="term" value="F:nucleic acid binding"/>
    <property type="evidence" value="ECO:0007669"/>
    <property type="project" value="InterPro"/>
</dbReference>
<accession>A0A511FFT6</accession>
<dbReference type="AlphaFoldDB" id="A0A511FFT6"/>
<reference evidence="1 3" key="1">
    <citation type="submission" date="2019-07" db="EMBL/GenBank/DDBJ databases">
        <title>Whole genome shotgun sequence of Cellulomonas hominis NBRC 16055.</title>
        <authorList>
            <person name="Hosoyama A."/>
            <person name="Uohara A."/>
            <person name="Ohji S."/>
            <person name="Ichikawa N."/>
        </authorList>
    </citation>
    <scope>NUCLEOTIDE SEQUENCE [LARGE SCALE GENOMIC DNA]</scope>
    <source>
        <strain evidence="1 3">NBRC 16055</strain>
    </source>
</reference>
<comment type="caution">
    <text evidence="1">The sequence shown here is derived from an EMBL/GenBank/DDBJ whole genome shotgun (WGS) entry which is preliminary data.</text>
</comment>
<dbReference type="Proteomes" id="UP000564629">
    <property type="component" value="Unassembled WGS sequence"/>
</dbReference>
<keyword evidence="3" id="KW-1185">Reference proteome</keyword>
<dbReference type="GO" id="GO:0016787">
    <property type="term" value="F:hydrolase activity"/>
    <property type="evidence" value="ECO:0007669"/>
    <property type="project" value="UniProtKB-KW"/>
</dbReference>
<evidence type="ECO:0000313" key="4">
    <source>
        <dbReference type="Proteomes" id="UP000564629"/>
    </source>
</evidence>
<dbReference type="RefSeq" id="WP_146839783.1">
    <property type="nucleotide sequence ID" value="NZ_BJVQ01000060.1"/>
</dbReference>
<dbReference type="InterPro" id="IPR036397">
    <property type="entry name" value="RNaseH_sf"/>
</dbReference>
<dbReference type="EMBL" id="JACHDN010000001">
    <property type="protein sequence ID" value="MBB5474857.1"/>
    <property type="molecule type" value="Genomic_DNA"/>
</dbReference>
<evidence type="ECO:0000313" key="2">
    <source>
        <dbReference type="EMBL" id="MBB5474857.1"/>
    </source>
</evidence>
<keyword evidence="2" id="KW-0378">Hydrolase</keyword>
<dbReference type="Gene3D" id="3.30.420.10">
    <property type="entry name" value="Ribonuclease H-like superfamily/Ribonuclease H"/>
    <property type="match status" value="1"/>
</dbReference>
<sequence>MSATPFVVGLDLSLTSTGVALIAHDLSVRTVLEKSKGTRADTITARRARLRDLADRVLARCTGATLAAIEAPAYSQAAGAGSHDRSGLWWLVVDGLVSAGVPVIQISPSSRPTYATGKGNSGKDAVIIAVTRRYWGVEIADNNEADALVLGAMGARLLGRPIEGSLPQTHLRAMDKLTLPPGLVPLAAAAAA</sequence>
<evidence type="ECO:0000313" key="1">
    <source>
        <dbReference type="EMBL" id="GEL48081.1"/>
    </source>
</evidence>
<dbReference type="Proteomes" id="UP000321723">
    <property type="component" value="Unassembled WGS sequence"/>
</dbReference>
<protein>
    <submittedName>
        <fullName evidence="2">Crossover junction endodeoxyribonuclease RuvC</fullName>
        <ecNumber evidence="2">3.1.22.4</ecNumber>
    </submittedName>
</protein>
<dbReference type="InterPro" id="IPR012337">
    <property type="entry name" value="RNaseH-like_sf"/>
</dbReference>
<dbReference type="OrthoDB" id="3359450at2"/>
<dbReference type="EMBL" id="BJVQ01000060">
    <property type="protein sequence ID" value="GEL48081.1"/>
    <property type="molecule type" value="Genomic_DNA"/>
</dbReference>
<name>A0A511FFT6_9CELL</name>
<dbReference type="EC" id="3.1.22.4" evidence="2"/>
<gene>
    <name evidence="1" type="ORF">CHO01_31970</name>
    <name evidence="2" type="ORF">HNR08_003593</name>
</gene>
<reference evidence="2 4" key="2">
    <citation type="submission" date="2020-08" db="EMBL/GenBank/DDBJ databases">
        <title>Sequencing the genomes of 1000 actinobacteria strains.</title>
        <authorList>
            <person name="Klenk H.-P."/>
        </authorList>
    </citation>
    <scope>NUCLEOTIDE SEQUENCE [LARGE SCALE GENOMIC DNA]</scope>
    <source>
        <strain evidence="2 4">DSM 9581</strain>
    </source>
</reference>
<dbReference type="SUPFAM" id="SSF53098">
    <property type="entry name" value="Ribonuclease H-like"/>
    <property type="match status" value="1"/>
</dbReference>
<organism evidence="1 3">
    <name type="scientific">Cellulomonas hominis</name>
    <dbReference type="NCBI Taxonomy" id="156981"/>
    <lineage>
        <taxon>Bacteria</taxon>
        <taxon>Bacillati</taxon>
        <taxon>Actinomycetota</taxon>
        <taxon>Actinomycetes</taxon>
        <taxon>Micrococcales</taxon>
        <taxon>Cellulomonadaceae</taxon>
        <taxon>Cellulomonas</taxon>
    </lineage>
</organism>
<proteinExistence type="predicted"/>
<evidence type="ECO:0000313" key="3">
    <source>
        <dbReference type="Proteomes" id="UP000321723"/>
    </source>
</evidence>